<gene>
    <name evidence="1" type="ORF">COO91_03374</name>
</gene>
<name>A0A2K8SPP4_9NOSO</name>
<dbReference type="RefSeq" id="WP_100899073.1">
    <property type="nucleotide sequence ID" value="NZ_CAWNNC010000001.1"/>
</dbReference>
<organism evidence="1 2">
    <name type="scientific">Nostoc flagelliforme CCNUN1</name>
    <dbReference type="NCBI Taxonomy" id="2038116"/>
    <lineage>
        <taxon>Bacteria</taxon>
        <taxon>Bacillati</taxon>
        <taxon>Cyanobacteriota</taxon>
        <taxon>Cyanophyceae</taxon>
        <taxon>Nostocales</taxon>
        <taxon>Nostocaceae</taxon>
        <taxon>Nostoc</taxon>
    </lineage>
</organism>
<keyword evidence="2" id="KW-1185">Reference proteome</keyword>
<sequence>MNFNSTDYLNNFFDSRKSVVGVVFREDLKELLEKHFTEVKRYENSTILTDIPTAPHICFYGIRVFFDASQTEDCLIFEDKELLELYLKRRSNEEFKILTRAKSALNSEPKFIPPQHYPLSGWQ</sequence>
<protein>
    <submittedName>
        <fullName evidence="1">Uncharacterized protein</fullName>
    </submittedName>
</protein>
<evidence type="ECO:0000313" key="2">
    <source>
        <dbReference type="Proteomes" id="UP000232003"/>
    </source>
</evidence>
<evidence type="ECO:0000313" key="1">
    <source>
        <dbReference type="EMBL" id="AUB37429.1"/>
    </source>
</evidence>
<dbReference type="AlphaFoldDB" id="A0A2K8SPP4"/>
<dbReference type="Proteomes" id="UP000232003">
    <property type="component" value="Chromosome"/>
</dbReference>
<dbReference type="KEGG" id="nfl:COO91_03374"/>
<accession>A0A2K8SPP4</accession>
<proteinExistence type="predicted"/>
<reference evidence="1 2" key="1">
    <citation type="submission" date="2017-11" db="EMBL/GenBank/DDBJ databases">
        <title>Complete genome of a free-living desiccation-tolerant cyanobacterium and its photosynthetic adaptation to extreme terrestrial habitat.</title>
        <authorList>
            <person name="Shang J."/>
        </authorList>
    </citation>
    <scope>NUCLEOTIDE SEQUENCE [LARGE SCALE GENOMIC DNA]</scope>
    <source>
        <strain evidence="1 2">CCNUN1</strain>
    </source>
</reference>
<dbReference type="EMBL" id="CP024785">
    <property type="protein sequence ID" value="AUB37429.1"/>
    <property type="molecule type" value="Genomic_DNA"/>
</dbReference>